<accession>A0ABT9ZTZ9</accession>
<dbReference type="InterPro" id="IPR009256">
    <property type="entry name" value="YqgQ-like"/>
</dbReference>
<organism evidence="1 2">
    <name type="scientific">Evansella vedderi</name>
    <dbReference type="NCBI Taxonomy" id="38282"/>
    <lineage>
        <taxon>Bacteria</taxon>
        <taxon>Bacillati</taxon>
        <taxon>Bacillota</taxon>
        <taxon>Bacilli</taxon>
        <taxon>Bacillales</taxon>
        <taxon>Bacillaceae</taxon>
        <taxon>Evansella</taxon>
    </lineage>
</organism>
<reference evidence="1 2" key="1">
    <citation type="submission" date="2023-07" db="EMBL/GenBank/DDBJ databases">
        <title>Genomic Encyclopedia of Type Strains, Phase IV (KMG-IV): sequencing the most valuable type-strain genomes for metagenomic binning, comparative biology and taxonomic classification.</title>
        <authorList>
            <person name="Goeker M."/>
        </authorList>
    </citation>
    <scope>NUCLEOTIDE SEQUENCE [LARGE SCALE GENOMIC DNA]</scope>
    <source>
        <strain evidence="1 2">DSM 9768</strain>
    </source>
</reference>
<dbReference type="EMBL" id="JAUSUG010000005">
    <property type="protein sequence ID" value="MDQ0254420.1"/>
    <property type="molecule type" value="Genomic_DNA"/>
</dbReference>
<sequence length="63" mass="7634">MTFFELQQLLKRYGTIIYTGDRLGDIELMEDELKELHKMGMIEDTLFRDGKLLLLKEKRLWEK</sequence>
<comment type="caution">
    <text evidence="1">The sequence shown here is derived from an EMBL/GenBank/DDBJ whole genome shotgun (WGS) entry which is preliminary data.</text>
</comment>
<gene>
    <name evidence="1" type="ORF">J2S74_001795</name>
</gene>
<protein>
    <submittedName>
        <fullName evidence="1">Uncharacterized protein YqgQ</fullName>
    </submittedName>
</protein>
<name>A0ABT9ZTZ9_9BACI</name>
<dbReference type="Proteomes" id="UP001230005">
    <property type="component" value="Unassembled WGS sequence"/>
</dbReference>
<evidence type="ECO:0000313" key="1">
    <source>
        <dbReference type="EMBL" id="MDQ0254420.1"/>
    </source>
</evidence>
<proteinExistence type="predicted"/>
<evidence type="ECO:0000313" key="2">
    <source>
        <dbReference type="Proteomes" id="UP001230005"/>
    </source>
</evidence>
<dbReference type="InterPro" id="IPR023164">
    <property type="entry name" value="YqgQ-like_sf"/>
</dbReference>
<dbReference type="Gene3D" id="1.10.287.760">
    <property type="entry name" value="YqgQ-like"/>
    <property type="match status" value="1"/>
</dbReference>
<dbReference type="Pfam" id="PF06014">
    <property type="entry name" value="YqgQ-like"/>
    <property type="match status" value="1"/>
</dbReference>
<keyword evidence="2" id="KW-1185">Reference proteome</keyword>
<dbReference type="SUPFAM" id="SSF158379">
    <property type="entry name" value="YqgQ-like"/>
    <property type="match status" value="1"/>
</dbReference>